<evidence type="ECO:0000313" key="2">
    <source>
        <dbReference type="EnsemblMetazoa" id="CLYHEMP012747.1"/>
    </source>
</evidence>
<name>A0A7M6DIV5_9CNID</name>
<accession>A0A7M6DIV5</accession>
<feature type="compositionally biased region" description="Acidic residues" evidence="1">
    <location>
        <begin position="120"/>
        <end position="131"/>
    </location>
</feature>
<evidence type="ECO:0000256" key="1">
    <source>
        <dbReference type="SAM" id="MobiDB-lite"/>
    </source>
</evidence>
<feature type="compositionally biased region" description="Acidic residues" evidence="1">
    <location>
        <begin position="158"/>
        <end position="167"/>
    </location>
</feature>
<dbReference type="AlphaFoldDB" id="A0A7M6DIV5"/>
<dbReference type="EnsemblMetazoa" id="CLYHEMT012747.1">
    <property type="protein sequence ID" value="CLYHEMP012747.1"/>
    <property type="gene ID" value="CLYHEMG012747"/>
</dbReference>
<sequence>MSLITEEEFNFMTHIYEERMAISQFKEMHRRMERAAHFGGTSHEQEIYDKESEIGKIRYLIRRMELTRAYYHQLANKGLPFNDTFLTHLKLAHTFLQNQQRLRREELKTLQQEPVKVSEEPENQEPDEEFNELQLPLTKSAKRRLRRMRLKNQKSEENEVADTEVDAVDNTKNNS</sequence>
<evidence type="ECO:0000313" key="3">
    <source>
        <dbReference type="Proteomes" id="UP000594262"/>
    </source>
</evidence>
<feature type="compositionally biased region" description="Basic residues" evidence="1">
    <location>
        <begin position="140"/>
        <end position="152"/>
    </location>
</feature>
<keyword evidence="3" id="KW-1185">Reference proteome</keyword>
<organism evidence="2 3">
    <name type="scientific">Clytia hemisphaerica</name>
    <dbReference type="NCBI Taxonomy" id="252671"/>
    <lineage>
        <taxon>Eukaryota</taxon>
        <taxon>Metazoa</taxon>
        <taxon>Cnidaria</taxon>
        <taxon>Hydrozoa</taxon>
        <taxon>Hydroidolina</taxon>
        <taxon>Leptothecata</taxon>
        <taxon>Obeliida</taxon>
        <taxon>Clytiidae</taxon>
        <taxon>Clytia</taxon>
    </lineage>
</organism>
<reference evidence="2" key="1">
    <citation type="submission" date="2021-01" db="UniProtKB">
        <authorList>
            <consortium name="EnsemblMetazoa"/>
        </authorList>
    </citation>
    <scope>IDENTIFICATION</scope>
</reference>
<dbReference type="Proteomes" id="UP000594262">
    <property type="component" value="Unplaced"/>
</dbReference>
<proteinExistence type="predicted"/>
<feature type="region of interest" description="Disordered" evidence="1">
    <location>
        <begin position="110"/>
        <end position="175"/>
    </location>
</feature>
<protein>
    <submittedName>
        <fullName evidence="2">Uncharacterized protein</fullName>
    </submittedName>
</protein>